<comment type="caution">
    <text evidence="1">The sequence shown here is derived from an EMBL/GenBank/DDBJ whole genome shotgun (WGS) entry which is preliminary data.</text>
</comment>
<evidence type="ECO:0000313" key="2">
    <source>
        <dbReference type="Proteomes" id="UP000499080"/>
    </source>
</evidence>
<dbReference type="AlphaFoldDB" id="A0A4Y2V2M0"/>
<keyword evidence="2" id="KW-1185">Reference proteome</keyword>
<organism evidence="1 2">
    <name type="scientific">Araneus ventricosus</name>
    <name type="common">Orbweaver spider</name>
    <name type="synonym">Epeira ventricosa</name>
    <dbReference type="NCBI Taxonomy" id="182803"/>
    <lineage>
        <taxon>Eukaryota</taxon>
        <taxon>Metazoa</taxon>
        <taxon>Ecdysozoa</taxon>
        <taxon>Arthropoda</taxon>
        <taxon>Chelicerata</taxon>
        <taxon>Arachnida</taxon>
        <taxon>Araneae</taxon>
        <taxon>Araneomorphae</taxon>
        <taxon>Entelegynae</taxon>
        <taxon>Araneoidea</taxon>
        <taxon>Araneidae</taxon>
        <taxon>Araneus</taxon>
    </lineage>
</organism>
<protein>
    <submittedName>
        <fullName evidence="1">Uncharacterized protein</fullName>
    </submittedName>
</protein>
<evidence type="ECO:0000313" key="1">
    <source>
        <dbReference type="EMBL" id="GBO19483.1"/>
    </source>
</evidence>
<accession>A0A4Y2V2M0</accession>
<dbReference type="Proteomes" id="UP000499080">
    <property type="component" value="Unassembled WGS sequence"/>
</dbReference>
<proteinExistence type="predicted"/>
<sequence length="139" mass="15650">MRGLGDPCRNPQQHSPDGFRQFFFHIKGYYALICRQGLPVPTTTPSSSEIEKPLLLCTLSMDKRCRNHPASATRRIPTIFFHIKGHDAKICHQGSPATHYPTNFETKVERAVSPPMHFSCFFRLVPMGGHCRACLSGHS</sequence>
<dbReference type="EMBL" id="BGPR01042959">
    <property type="protein sequence ID" value="GBO19483.1"/>
    <property type="molecule type" value="Genomic_DNA"/>
</dbReference>
<reference evidence="1 2" key="1">
    <citation type="journal article" date="2019" name="Sci. Rep.">
        <title>Orb-weaving spider Araneus ventricosus genome elucidates the spidroin gene catalogue.</title>
        <authorList>
            <person name="Kono N."/>
            <person name="Nakamura H."/>
            <person name="Ohtoshi R."/>
            <person name="Moran D.A.P."/>
            <person name="Shinohara A."/>
            <person name="Yoshida Y."/>
            <person name="Fujiwara M."/>
            <person name="Mori M."/>
            <person name="Tomita M."/>
            <person name="Arakawa K."/>
        </authorList>
    </citation>
    <scope>NUCLEOTIDE SEQUENCE [LARGE SCALE GENOMIC DNA]</scope>
</reference>
<gene>
    <name evidence="1" type="ORF">AVEN_60723_1</name>
</gene>
<name>A0A4Y2V2M0_ARAVE</name>